<dbReference type="SUPFAM" id="SSF46785">
    <property type="entry name" value="Winged helix' DNA-binding domain"/>
    <property type="match status" value="1"/>
</dbReference>
<dbReference type="EMBL" id="BBYR01000125">
    <property type="protein sequence ID" value="GAP39030.1"/>
    <property type="molecule type" value="Genomic_DNA"/>
</dbReference>
<dbReference type="STRING" id="1547922.ISF6_0557"/>
<dbReference type="OrthoDB" id="9131804at2"/>
<evidence type="ECO:0000313" key="1">
    <source>
        <dbReference type="EMBL" id="GAP39030.1"/>
    </source>
</evidence>
<keyword evidence="2" id="KW-1185">Reference proteome</keyword>
<evidence type="ECO:0000313" key="2">
    <source>
        <dbReference type="Proteomes" id="UP000037660"/>
    </source>
</evidence>
<comment type="caution">
    <text evidence="1">The sequence shown here is derived from an EMBL/GenBank/DDBJ whole genome shotgun (WGS) entry which is preliminary data.</text>
</comment>
<name>A0A0K8PA48_PISS1</name>
<reference evidence="2" key="1">
    <citation type="submission" date="2015-07" db="EMBL/GenBank/DDBJ databases">
        <title>Discovery of a poly(ethylene terephthalate assimilation.</title>
        <authorList>
            <person name="Yoshida S."/>
            <person name="Hiraga K."/>
            <person name="Takehana T."/>
            <person name="Taniguchi I."/>
            <person name="Yamaji H."/>
            <person name="Maeda Y."/>
            <person name="Toyohara K."/>
            <person name="Miyamoto K."/>
            <person name="Kimura Y."/>
            <person name="Oda K."/>
        </authorList>
    </citation>
    <scope>NUCLEOTIDE SEQUENCE [LARGE SCALE GENOMIC DNA]</scope>
    <source>
        <strain evidence="2">NBRC 110686 / TISTR 2288 / 201-F6</strain>
    </source>
</reference>
<evidence type="ECO:0008006" key="3">
    <source>
        <dbReference type="Google" id="ProtNLM"/>
    </source>
</evidence>
<organism evidence="1 2">
    <name type="scientific">Piscinibacter sakaiensis</name>
    <name type="common">Ideonella sakaiensis</name>
    <dbReference type="NCBI Taxonomy" id="1547922"/>
    <lineage>
        <taxon>Bacteria</taxon>
        <taxon>Pseudomonadati</taxon>
        <taxon>Pseudomonadota</taxon>
        <taxon>Betaproteobacteria</taxon>
        <taxon>Burkholderiales</taxon>
        <taxon>Sphaerotilaceae</taxon>
        <taxon>Piscinibacter</taxon>
    </lineage>
</organism>
<protein>
    <recommendedName>
        <fullName evidence="3">Helix-turn-helix domain-containing protein</fullName>
    </recommendedName>
</protein>
<sequence>MSTTKSAPKPSTSPTEKVLEAKWGKTLIAAGFTALPDVIFQYQKALKLKPLDVLVLLHLASYWWKPNENPWPAKGTIADAIDVDPRTVQRSIAKMEALGYVKRIERKAKAGDNLTNQYDLRGLVKAAATFAEQKIAIRERRAAEDKSRRATPAAFALIEGGKKV</sequence>
<dbReference type="Proteomes" id="UP000037660">
    <property type="component" value="Unassembled WGS sequence"/>
</dbReference>
<dbReference type="Pfam" id="PF13730">
    <property type="entry name" value="HTH_36"/>
    <property type="match status" value="1"/>
</dbReference>
<dbReference type="InterPro" id="IPR036390">
    <property type="entry name" value="WH_DNA-bd_sf"/>
</dbReference>
<dbReference type="Gene3D" id="1.10.10.10">
    <property type="entry name" value="Winged helix-like DNA-binding domain superfamily/Winged helix DNA-binding domain"/>
    <property type="match status" value="1"/>
</dbReference>
<reference evidence="1 2" key="2">
    <citation type="journal article" date="2016" name="Science">
        <title>A bacterium that degrades and assimilates poly(ethylene terephthalate).</title>
        <authorList>
            <person name="Yoshida S."/>
            <person name="Hiraga K."/>
            <person name="Takehana T."/>
            <person name="Taniguchi I."/>
            <person name="Yamaji H."/>
            <person name="Maeda Y."/>
            <person name="Toyohara K."/>
            <person name="Miyamoto K."/>
            <person name="Kimura Y."/>
            <person name="Oda K."/>
        </authorList>
    </citation>
    <scope>NUCLEOTIDE SEQUENCE [LARGE SCALE GENOMIC DNA]</scope>
    <source>
        <strain evidence="2">NBRC 110686 / TISTR 2288 / 201-F6</strain>
    </source>
</reference>
<accession>A0A0K8PA48</accession>
<gene>
    <name evidence="1" type="ORF">ISF6_0557</name>
</gene>
<dbReference type="RefSeq" id="WP_054022860.1">
    <property type="nucleotide sequence ID" value="NZ_BBYR01000125.1"/>
</dbReference>
<dbReference type="AlphaFoldDB" id="A0A0K8PA48"/>
<dbReference type="InterPro" id="IPR036388">
    <property type="entry name" value="WH-like_DNA-bd_sf"/>
</dbReference>
<proteinExistence type="predicted"/>